<dbReference type="EMBL" id="LBWS01000042">
    <property type="protein sequence ID" value="KKR13665.1"/>
    <property type="molecule type" value="Genomic_DNA"/>
</dbReference>
<evidence type="ECO:0000313" key="1">
    <source>
        <dbReference type="EMBL" id="KKR13665.1"/>
    </source>
</evidence>
<sequence>MNSPVKTDVTDLTAEEISNLKNKLESADRNLFCCNNRSGLRVFKALWDRNILVPGQTRLAFAADAINDNAYVVTRDGSLMQKDQKVVETEKIFSQYDKRSVFVYIIDFAEDFAKKI</sequence>
<organism evidence="1 2">
    <name type="scientific">Candidatus Falkowbacteria bacterium GW2011_GWA2_39_24</name>
    <dbReference type="NCBI Taxonomy" id="1618634"/>
    <lineage>
        <taxon>Bacteria</taxon>
        <taxon>Candidatus Falkowiibacteriota</taxon>
    </lineage>
</organism>
<gene>
    <name evidence="1" type="ORF">UT42_C0042G0005</name>
</gene>
<dbReference type="AlphaFoldDB" id="A0A0G0QTJ5"/>
<reference evidence="1 2" key="1">
    <citation type="journal article" date="2015" name="Nature">
        <title>rRNA introns, odd ribosomes, and small enigmatic genomes across a large radiation of phyla.</title>
        <authorList>
            <person name="Brown C.T."/>
            <person name="Hug L.A."/>
            <person name="Thomas B.C."/>
            <person name="Sharon I."/>
            <person name="Castelle C.J."/>
            <person name="Singh A."/>
            <person name="Wilkins M.J."/>
            <person name="Williams K.H."/>
            <person name="Banfield J.F."/>
        </authorList>
    </citation>
    <scope>NUCLEOTIDE SEQUENCE [LARGE SCALE GENOMIC DNA]</scope>
</reference>
<protein>
    <submittedName>
        <fullName evidence="1">Uncharacterized protein</fullName>
    </submittedName>
</protein>
<comment type="caution">
    <text evidence="1">The sequence shown here is derived from an EMBL/GenBank/DDBJ whole genome shotgun (WGS) entry which is preliminary data.</text>
</comment>
<accession>A0A0G0QTJ5</accession>
<name>A0A0G0QTJ5_9BACT</name>
<proteinExistence type="predicted"/>
<evidence type="ECO:0000313" key="2">
    <source>
        <dbReference type="Proteomes" id="UP000034048"/>
    </source>
</evidence>
<dbReference type="Proteomes" id="UP000034048">
    <property type="component" value="Unassembled WGS sequence"/>
</dbReference>